<keyword evidence="3" id="KW-1185">Reference proteome</keyword>
<name>A0A238ZP33_9PSEU</name>
<evidence type="ECO:0000313" key="2">
    <source>
        <dbReference type="EMBL" id="SNR85117.1"/>
    </source>
</evidence>
<proteinExistence type="predicted"/>
<dbReference type="Proteomes" id="UP000198348">
    <property type="component" value="Unassembled WGS sequence"/>
</dbReference>
<sequence>MHPATRVVRIFTAAGRHPQNWDTFRYTGPLPHGRFDPQEPDNGGAPVSDPHNGVLYFALSARTGIAEVYQSTSTVDRITREPHVVVMRPTRTLRLLDLTGLWPTRMGASQEIASGPKKVTQVWARAIRKAYPDLDGLWYPSSMDSGNPAICLWDPPAHSALPGTPDLLLPLSHPGLDMPLARVCNELNFVMYG</sequence>
<reference evidence="2 3" key="1">
    <citation type="submission" date="2017-06" db="EMBL/GenBank/DDBJ databases">
        <authorList>
            <person name="Kim H.J."/>
            <person name="Triplett B.A."/>
        </authorList>
    </citation>
    <scope>NUCLEOTIDE SEQUENCE [LARGE SCALE GENOMIC DNA]</scope>
    <source>
        <strain evidence="2 3">DSM 45207</strain>
    </source>
</reference>
<dbReference type="InterPro" id="IPR014914">
    <property type="entry name" value="RES_dom"/>
</dbReference>
<evidence type="ECO:0000259" key="1">
    <source>
        <dbReference type="SMART" id="SM00953"/>
    </source>
</evidence>
<dbReference type="EMBL" id="FZNW01000023">
    <property type="protein sequence ID" value="SNR85117.1"/>
    <property type="molecule type" value="Genomic_DNA"/>
</dbReference>
<dbReference type="Pfam" id="PF08808">
    <property type="entry name" value="RES"/>
    <property type="match status" value="1"/>
</dbReference>
<dbReference type="SMART" id="SM00953">
    <property type="entry name" value="RES"/>
    <property type="match status" value="1"/>
</dbReference>
<protein>
    <submittedName>
        <fullName evidence="2">RES domain-containing protein</fullName>
    </submittedName>
</protein>
<gene>
    <name evidence="2" type="ORF">SAMN06265360_12329</name>
</gene>
<dbReference type="AlphaFoldDB" id="A0A238ZP33"/>
<organism evidence="2 3">
    <name type="scientific">Haloechinothrix alba</name>
    <dbReference type="NCBI Taxonomy" id="664784"/>
    <lineage>
        <taxon>Bacteria</taxon>
        <taxon>Bacillati</taxon>
        <taxon>Actinomycetota</taxon>
        <taxon>Actinomycetes</taxon>
        <taxon>Pseudonocardiales</taxon>
        <taxon>Pseudonocardiaceae</taxon>
        <taxon>Haloechinothrix</taxon>
    </lineage>
</organism>
<accession>A0A238ZP33</accession>
<feature type="domain" description="RES" evidence="1">
    <location>
        <begin position="35"/>
        <end position="164"/>
    </location>
</feature>
<evidence type="ECO:0000313" key="3">
    <source>
        <dbReference type="Proteomes" id="UP000198348"/>
    </source>
</evidence>